<evidence type="ECO:0000259" key="3">
    <source>
        <dbReference type="Pfam" id="PF12850"/>
    </source>
</evidence>
<dbReference type="PANTHER" id="PTHR43165:SF1">
    <property type="entry name" value="PHOSPHODIESTERASE MJ0936"/>
    <property type="match status" value="1"/>
</dbReference>
<comment type="similarity">
    <text evidence="1 2">Belongs to the metallophosphoesterase superfamily. YfcE family.</text>
</comment>
<dbReference type="OrthoDB" id="9800565at2"/>
<accession>A0A174BUB4</accession>
<organism evidence="4 5">
    <name type="scientific">Clostridium disporicum</name>
    <dbReference type="NCBI Taxonomy" id="84024"/>
    <lineage>
        <taxon>Bacteria</taxon>
        <taxon>Bacillati</taxon>
        <taxon>Bacillota</taxon>
        <taxon>Clostridia</taxon>
        <taxon>Eubacteriales</taxon>
        <taxon>Clostridiaceae</taxon>
        <taxon>Clostridium</taxon>
    </lineage>
</organism>
<reference evidence="4 5" key="1">
    <citation type="submission" date="2015-09" db="EMBL/GenBank/DDBJ databases">
        <authorList>
            <consortium name="Pathogen Informatics"/>
        </authorList>
    </citation>
    <scope>NUCLEOTIDE SEQUENCE [LARGE SCALE GENOMIC DNA]</scope>
    <source>
        <strain evidence="4 5">2789STDY5834856</strain>
    </source>
</reference>
<feature type="domain" description="Calcineurin-like phosphoesterase" evidence="3">
    <location>
        <begin position="1"/>
        <end position="137"/>
    </location>
</feature>
<dbReference type="InterPro" id="IPR024654">
    <property type="entry name" value="Calcineurin-like_PHP_lpxH"/>
</dbReference>
<protein>
    <recommendedName>
        <fullName evidence="2">Phosphoesterase</fullName>
        <ecNumber evidence="2">3.1.4.-</ecNumber>
    </recommendedName>
</protein>
<evidence type="ECO:0000313" key="4">
    <source>
        <dbReference type="EMBL" id="CUO03260.1"/>
    </source>
</evidence>
<dbReference type="SUPFAM" id="SSF56300">
    <property type="entry name" value="Metallo-dependent phosphatases"/>
    <property type="match status" value="1"/>
</dbReference>
<dbReference type="PANTHER" id="PTHR43165">
    <property type="entry name" value="METALLOPHOSPHOESTERASE"/>
    <property type="match status" value="1"/>
</dbReference>
<dbReference type="InterPro" id="IPR053193">
    <property type="entry name" value="MetalloPDE_YfcE-like"/>
</dbReference>
<comment type="cofactor">
    <cofactor evidence="2">
        <name>a divalent metal cation</name>
        <dbReference type="ChEBI" id="CHEBI:60240"/>
    </cofactor>
</comment>
<dbReference type="InterPro" id="IPR029052">
    <property type="entry name" value="Metallo-depent_PP-like"/>
</dbReference>
<name>A0A174BUB4_9CLOT</name>
<dbReference type="AlphaFoldDB" id="A0A174BUB4"/>
<keyword evidence="4" id="KW-0378">Hydrolase</keyword>
<dbReference type="EC" id="3.1.4.-" evidence="2"/>
<dbReference type="RefSeq" id="WP_055264252.1">
    <property type="nucleotide sequence ID" value="NZ_CABIXQ010000004.1"/>
</dbReference>
<proteinExistence type="inferred from homology"/>
<dbReference type="GO" id="GO:0016787">
    <property type="term" value="F:hydrolase activity"/>
    <property type="evidence" value="ECO:0007669"/>
    <property type="project" value="UniProtKB-UniRule"/>
</dbReference>
<dbReference type="InterPro" id="IPR000979">
    <property type="entry name" value="Phosphodiesterase_MJ0936/Vps29"/>
</dbReference>
<dbReference type="Proteomes" id="UP000095594">
    <property type="component" value="Unassembled WGS sequence"/>
</dbReference>
<sequence length="150" mass="17184">MRLGVISDTHGVLRDEVIKNLEGCDYIIHAGDVGGEEIIKRLDKIARTFVVRGNNDGDSWGIKLPYYKEIEMDETLIYVVHKKDDIPSELREVDLVIYGHSHKYSEERIDNIIYLNPGSCGRKRFSLPLTMAIVDINIDRIDIRKIDIEG</sequence>
<dbReference type="Gene3D" id="3.60.21.10">
    <property type="match status" value="1"/>
</dbReference>
<dbReference type="GO" id="GO:0046872">
    <property type="term" value="F:metal ion binding"/>
    <property type="evidence" value="ECO:0007669"/>
    <property type="project" value="UniProtKB-KW"/>
</dbReference>
<evidence type="ECO:0000313" key="5">
    <source>
        <dbReference type="Proteomes" id="UP000095594"/>
    </source>
</evidence>
<evidence type="ECO:0000256" key="1">
    <source>
        <dbReference type="ARBA" id="ARBA00008950"/>
    </source>
</evidence>
<gene>
    <name evidence="4" type="primary">yfcE_1</name>
    <name evidence="4" type="ORF">ERS852471_00851</name>
</gene>
<evidence type="ECO:0000256" key="2">
    <source>
        <dbReference type="RuleBase" id="RU362039"/>
    </source>
</evidence>
<keyword evidence="2" id="KW-0479">Metal-binding</keyword>
<dbReference type="EMBL" id="CYZX01000004">
    <property type="protein sequence ID" value="CUO03260.1"/>
    <property type="molecule type" value="Genomic_DNA"/>
</dbReference>
<dbReference type="NCBIfam" id="TIGR00040">
    <property type="entry name" value="yfcE"/>
    <property type="match status" value="1"/>
</dbReference>
<dbReference type="Pfam" id="PF12850">
    <property type="entry name" value="Metallophos_2"/>
    <property type="match status" value="1"/>
</dbReference>